<evidence type="ECO:0000256" key="8">
    <source>
        <dbReference type="SAM" id="Phobius"/>
    </source>
</evidence>
<evidence type="ECO:0000313" key="13">
    <source>
        <dbReference type="RefSeq" id="XP_016985407.1"/>
    </source>
</evidence>
<feature type="domain" description="ER membrane protein complex subunit 7 beta-sandwich" evidence="10">
    <location>
        <begin position="66"/>
        <end position="172"/>
    </location>
</feature>
<gene>
    <name evidence="13" type="primary">LOC108048946</name>
    <name evidence="11" type="synonym">108048946</name>
</gene>
<dbReference type="InterPro" id="IPR013784">
    <property type="entry name" value="Carb-bd-like_fold"/>
</dbReference>
<name>A0A6P4F502_DRORH</name>
<feature type="transmembrane region" description="Helical" evidence="8">
    <location>
        <begin position="164"/>
        <end position="183"/>
    </location>
</feature>
<evidence type="ECO:0000259" key="10">
    <source>
        <dbReference type="Pfam" id="PF09430"/>
    </source>
</evidence>
<dbReference type="Proteomes" id="UP001652680">
    <property type="component" value="Unassembled WGS sequence"/>
</dbReference>
<reference evidence="12" key="1">
    <citation type="journal article" date="2021" name="Elife">
        <title>Highly contiguous assemblies of 101 drosophilid genomes.</title>
        <authorList>
            <person name="Kim B.Y."/>
            <person name="Wang J.R."/>
            <person name="Miller D.E."/>
            <person name="Barmina O."/>
            <person name="Delaney E."/>
            <person name="Thompson A."/>
            <person name="Comeault A.A."/>
            <person name="Peede D."/>
            <person name="D'Agostino E.R."/>
            <person name="Pelaez J."/>
            <person name="Aguilar J.M."/>
            <person name="Haji D."/>
            <person name="Matsunaga T."/>
            <person name="Armstrong E.E."/>
            <person name="Zych M."/>
            <person name="Ogawa Y."/>
            <person name="Stamenkovic-Radak M."/>
            <person name="Jelic M."/>
            <person name="Veselinovic M.S."/>
            <person name="Tanaskovic M."/>
            <person name="Eric P."/>
            <person name="Gao J.J."/>
            <person name="Katoh T.K."/>
            <person name="Toda M.J."/>
            <person name="Watabe H."/>
            <person name="Watada M."/>
            <person name="Davis J.S."/>
            <person name="Moyle L.C."/>
            <person name="Manoli G."/>
            <person name="Bertolini E."/>
            <person name="Kostal V."/>
            <person name="Hawley R.S."/>
            <person name="Takahashi A."/>
            <person name="Jones C.D."/>
            <person name="Price D.K."/>
            <person name="Whiteman N."/>
            <person name="Kopp A."/>
            <person name="Matute D.R."/>
            <person name="Petrov D.A."/>
        </authorList>
    </citation>
    <scope>NUCLEOTIDE SEQUENCE [LARGE SCALE GENOMIC DNA]</scope>
</reference>
<evidence type="ECO:0000256" key="9">
    <source>
        <dbReference type="SAM" id="SignalP"/>
    </source>
</evidence>
<dbReference type="PANTHER" id="PTHR13605">
    <property type="entry name" value="ER MEMBRANE PROTEIN COMPLEX SUBUNIT 7"/>
    <property type="match status" value="1"/>
</dbReference>
<keyword evidence="12" id="KW-1185">Reference proteome</keyword>
<evidence type="ECO:0000256" key="3">
    <source>
        <dbReference type="ARBA" id="ARBA00022692"/>
    </source>
</evidence>
<dbReference type="Pfam" id="PF09430">
    <property type="entry name" value="EMC7_beta-sandw"/>
    <property type="match status" value="1"/>
</dbReference>
<dbReference type="OrthoDB" id="27095at2759"/>
<evidence type="ECO:0000313" key="12">
    <source>
        <dbReference type="Proteomes" id="UP001652680"/>
    </source>
</evidence>
<accession>A0A6P4F502</accession>
<evidence type="ECO:0000256" key="5">
    <source>
        <dbReference type="ARBA" id="ARBA00022989"/>
    </source>
</evidence>
<keyword evidence="6 8" id="KW-0472">Membrane</keyword>
<keyword evidence="4 9" id="KW-0732">Signal</keyword>
<evidence type="ECO:0000256" key="4">
    <source>
        <dbReference type="ARBA" id="ARBA00022729"/>
    </source>
</evidence>
<keyword evidence="5 8" id="KW-1133">Transmembrane helix</keyword>
<comment type="subcellular location">
    <subcellularLocation>
        <location evidence="1">Membrane</location>
        <topology evidence="1">Single-pass membrane protein</topology>
    </subcellularLocation>
</comment>
<dbReference type="InterPro" id="IPR039163">
    <property type="entry name" value="EMC7"/>
</dbReference>
<dbReference type="RefSeq" id="XP_016985407.1">
    <property type="nucleotide sequence ID" value="XM_017129918.1"/>
</dbReference>
<evidence type="ECO:0000313" key="11">
    <source>
        <dbReference type="EnsemblMetazoa" id="XP_016985407.1"/>
    </source>
</evidence>
<dbReference type="InterPro" id="IPR019008">
    <property type="entry name" value="Beta_sandwich_EMC7"/>
</dbReference>
<reference evidence="11" key="3">
    <citation type="submission" date="2025-05" db="UniProtKB">
        <authorList>
            <consortium name="EnsemblMetazoa"/>
        </authorList>
    </citation>
    <scope>IDENTIFICATION</scope>
</reference>
<dbReference type="SUPFAM" id="SSF49452">
    <property type="entry name" value="Starch-binding domain-like"/>
    <property type="match status" value="1"/>
</dbReference>
<sequence>MCLKFVIFAALLALATSEVVIGQDELVDEVSGLYTIEGRVSPPDSILPPVQGGRGAPVNKDAPKWQTEITLSINDGEFKGFVREDGQFMISGVPSGSYILDVHHPDVFYEPVRVEINPKGKFRARKVNFVQPAQIMQVPYPLRVKPLVPFKYFQAREQWKITDFLFNPMVLMMVLPLLLMLVLPKMINDPETKKEIDNLQFPKMGNDMPEISEMLTSLLTGKQPEPKEKKPAPAARQTKKRKEQ</sequence>
<feature type="region of interest" description="Disordered" evidence="7">
    <location>
        <begin position="212"/>
        <end position="244"/>
    </location>
</feature>
<feature type="signal peptide" evidence="9">
    <location>
        <begin position="1"/>
        <end position="17"/>
    </location>
</feature>
<dbReference type="GeneID" id="108048946"/>
<dbReference type="EnsemblMetazoa" id="XM_017129918.2">
    <property type="protein sequence ID" value="XP_016985407.1"/>
    <property type="gene ID" value="LOC108048946"/>
</dbReference>
<evidence type="ECO:0000256" key="6">
    <source>
        <dbReference type="ARBA" id="ARBA00023136"/>
    </source>
</evidence>
<evidence type="ECO:0000256" key="2">
    <source>
        <dbReference type="ARBA" id="ARBA00008880"/>
    </source>
</evidence>
<keyword evidence="3 8" id="KW-0812">Transmembrane</keyword>
<feature type="chain" id="PRO_5028129775" evidence="9">
    <location>
        <begin position="18"/>
        <end position="244"/>
    </location>
</feature>
<evidence type="ECO:0000256" key="7">
    <source>
        <dbReference type="SAM" id="MobiDB-lite"/>
    </source>
</evidence>
<proteinExistence type="inferred from homology"/>
<evidence type="ECO:0000256" key="1">
    <source>
        <dbReference type="ARBA" id="ARBA00004167"/>
    </source>
</evidence>
<protein>
    <submittedName>
        <fullName evidence="13">ER membrane protein complex subunit 7 homolog</fullName>
    </submittedName>
</protein>
<comment type="similarity">
    <text evidence="2">Belongs to the EMC7 family.</text>
</comment>
<organism evidence="13">
    <name type="scientific">Drosophila rhopaloa</name>
    <name type="common">Fruit fly</name>
    <dbReference type="NCBI Taxonomy" id="1041015"/>
    <lineage>
        <taxon>Eukaryota</taxon>
        <taxon>Metazoa</taxon>
        <taxon>Ecdysozoa</taxon>
        <taxon>Arthropoda</taxon>
        <taxon>Hexapoda</taxon>
        <taxon>Insecta</taxon>
        <taxon>Pterygota</taxon>
        <taxon>Neoptera</taxon>
        <taxon>Endopterygota</taxon>
        <taxon>Diptera</taxon>
        <taxon>Brachycera</taxon>
        <taxon>Muscomorpha</taxon>
        <taxon>Ephydroidea</taxon>
        <taxon>Drosophilidae</taxon>
        <taxon>Drosophila</taxon>
        <taxon>Sophophora</taxon>
    </lineage>
</organism>
<dbReference type="PANTHER" id="PTHR13605:SF4">
    <property type="entry name" value="ER MEMBRANE PROTEIN COMPLEX SUBUNIT 7"/>
    <property type="match status" value="1"/>
</dbReference>
<dbReference type="GO" id="GO:0030246">
    <property type="term" value="F:carbohydrate binding"/>
    <property type="evidence" value="ECO:0007669"/>
    <property type="project" value="InterPro"/>
</dbReference>
<dbReference type="AlphaFoldDB" id="A0A6P4F502"/>
<dbReference type="CTD" id="56851"/>
<reference evidence="13" key="2">
    <citation type="submission" date="2025-04" db="UniProtKB">
        <authorList>
            <consortium name="RefSeq"/>
        </authorList>
    </citation>
    <scope>IDENTIFICATION</scope>
</reference>
<dbReference type="GO" id="GO:0072546">
    <property type="term" value="C:EMC complex"/>
    <property type="evidence" value="ECO:0007669"/>
    <property type="project" value="TreeGrafter"/>
</dbReference>